<dbReference type="OrthoDB" id="9770043at2"/>
<name>A0A345P8H7_9GAMM</name>
<gene>
    <name evidence="1" type="ORF">HYN46_12540</name>
</gene>
<protein>
    <recommendedName>
        <fullName evidence="3">Glycosyltransferase</fullName>
    </recommendedName>
</protein>
<dbReference type="AlphaFoldDB" id="A0A345P8H7"/>
<proteinExistence type="predicted"/>
<accession>A0A345P8H7</accession>
<dbReference type="Proteomes" id="UP000253940">
    <property type="component" value="Chromosome"/>
</dbReference>
<evidence type="ECO:0008006" key="3">
    <source>
        <dbReference type="Google" id="ProtNLM"/>
    </source>
</evidence>
<dbReference type="SUPFAM" id="SSF53756">
    <property type="entry name" value="UDP-Glycosyltransferase/glycogen phosphorylase"/>
    <property type="match status" value="1"/>
</dbReference>
<dbReference type="EMBL" id="CP031222">
    <property type="protein sequence ID" value="AXI03586.1"/>
    <property type="molecule type" value="Genomic_DNA"/>
</dbReference>
<dbReference type="KEGG" id="mbah:HYN46_12540"/>
<organism evidence="1 2">
    <name type="scientific">Aquirhabdus parva</name>
    <dbReference type="NCBI Taxonomy" id="2283318"/>
    <lineage>
        <taxon>Bacteria</taxon>
        <taxon>Pseudomonadati</taxon>
        <taxon>Pseudomonadota</taxon>
        <taxon>Gammaproteobacteria</taxon>
        <taxon>Moraxellales</taxon>
        <taxon>Moraxellaceae</taxon>
        <taxon>Aquirhabdus</taxon>
    </lineage>
</organism>
<evidence type="ECO:0000313" key="2">
    <source>
        <dbReference type="Proteomes" id="UP000253940"/>
    </source>
</evidence>
<reference evidence="1 2" key="1">
    <citation type="submission" date="2018-07" db="EMBL/GenBank/DDBJ databases">
        <title>Genome sequencing of Moraxellaceae gen. HYN0046.</title>
        <authorList>
            <person name="Kim M."/>
            <person name="Yi H."/>
        </authorList>
    </citation>
    <scope>NUCLEOTIDE SEQUENCE [LARGE SCALE GENOMIC DNA]</scope>
    <source>
        <strain evidence="1 2">HYN0046</strain>
    </source>
</reference>
<evidence type="ECO:0000313" key="1">
    <source>
        <dbReference type="EMBL" id="AXI03586.1"/>
    </source>
</evidence>
<dbReference type="RefSeq" id="WP_114899694.1">
    <property type="nucleotide sequence ID" value="NZ_CP031222.1"/>
</dbReference>
<keyword evidence="2" id="KW-1185">Reference proteome</keyword>
<sequence>MRLSASINFFNGEELLWHAVLHMRPLVEHLSIVYQCQSNWGQGISANAMAVLNRLQQTGLVDDLVCYEPDLTLRAAENEFRKRRIGLDVAIAKQASHFLLMDADEFYMPDQFLAAKQQIEDEEICYSCVSSYFYLHQPIYRSATPDTTNVCFIAKIDEGLIFERQSRFPVEHVDPTRRLIHATGRFKRFDTDQIAMHHMNFVRSNFVSKLSNTSSASNRAFIESARIALHQWSYPAPFKFPNKPSYNIVCVADAFDLKGIGFKPKRALIATSRLFDLAGSELYALELYQAFSHMGFSVDLYAFKFGGKLQALARSLDIDIKLLMDLPESSTYDLVWIQHWPTYAYVFQDKQIHAAQAFYTSLGPTESLECPPMSLLPGHQLLVNSQENQDWLAENVPEYVRMSQVFPNAAPDEFLNFEAPVRLVSTKKNIAIVTNHLCPELAEAMQILQKHHDIVVDHIGLPDHMKPVTPALLAKYDAIVSIGKTVQYALVLGLPVYCYDHFGGPGWLSMNNVAQALYYNFSGRQSRQRTAQQIVHELCEIPCIPHHQHALKQWSRSHFSLTANLKSLLHARKTQTLDYESKGLSFQSTANLQKRLLNGYLSMNKDLYIVHGLHRIGRCLPFKVKEQIKFILRFTYMMLCLLRQIPNDLKRKTGQWHRVASSAIRKPFSFGFELFHTFRLWTQINKRD</sequence>